<feature type="non-terminal residue" evidence="1">
    <location>
        <position position="18"/>
    </location>
</feature>
<dbReference type="EMBL" id="CAACVG010001881">
    <property type="protein sequence ID" value="VEN35806.1"/>
    <property type="molecule type" value="Genomic_DNA"/>
</dbReference>
<dbReference type="Proteomes" id="UP000410492">
    <property type="component" value="Unassembled WGS sequence"/>
</dbReference>
<gene>
    <name evidence="1" type="ORF">CALMAC_LOCUS1608</name>
</gene>
<protein>
    <submittedName>
        <fullName evidence="1">Uncharacterized protein</fullName>
    </submittedName>
</protein>
<organism evidence="1 2">
    <name type="scientific">Callosobruchus maculatus</name>
    <name type="common">Southern cowpea weevil</name>
    <name type="synonym">Pulse bruchid</name>
    <dbReference type="NCBI Taxonomy" id="64391"/>
    <lineage>
        <taxon>Eukaryota</taxon>
        <taxon>Metazoa</taxon>
        <taxon>Ecdysozoa</taxon>
        <taxon>Arthropoda</taxon>
        <taxon>Hexapoda</taxon>
        <taxon>Insecta</taxon>
        <taxon>Pterygota</taxon>
        <taxon>Neoptera</taxon>
        <taxon>Endopterygota</taxon>
        <taxon>Coleoptera</taxon>
        <taxon>Polyphaga</taxon>
        <taxon>Cucujiformia</taxon>
        <taxon>Chrysomeloidea</taxon>
        <taxon>Chrysomelidae</taxon>
        <taxon>Bruchinae</taxon>
        <taxon>Bruchini</taxon>
        <taxon>Callosobruchus</taxon>
    </lineage>
</organism>
<evidence type="ECO:0000313" key="2">
    <source>
        <dbReference type="Proteomes" id="UP000410492"/>
    </source>
</evidence>
<reference evidence="1 2" key="1">
    <citation type="submission" date="2019-01" db="EMBL/GenBank/DDBJ databases">
        <authorList>
            <person name="Sayadi A."/>
        </authorList>
    </citation>
    <scope>NUCLEOTIDE SEQUENCE [LARGE SCALE GENOMIC DNA]</scope>
</reference>
<sequence length="18" mass="2277">MNDYQPQFMIDEFHVNFT</sequence>
<dbReference type="AlphaFoldDB" id="A0A653BLE4"/>
<name>A0A653BLE4_CALMS</name>
<evidence type="ECO:0000313" key="1">
    <source>
        <dbReference type="EMBL" id="VEN35806.1"/>
    </source>
</evidence>
<proteinExistence type="predicted"/>
<accession>A0A653BLE4</accession>
<keyword evidence="2" id="KW-1185">Reference proteome</keyword>